<evidence type="ECO:0000259" key="3">
    <source>
        <dbReference type="Pfam" id="PF00884"/>
    </source>
</evidence>
<evidence type="ECO:0000256" key="2">
    <source>
        <dbReference type="ARBA" id="ARBA00022801"/>
    </source>
</evidence>
<feature type="domain" description="Sulfatase N-terminal" evidence="3">
    <location>
        <begin position="54"/>
        <end position="383"/>
    </location>
</feature>
<dbReference type="Gene3D" id="3.30.1120.10">
    <property type="match status" value="1"/>
</dbReference>
<dbReference type="FunFam" id="3.40.720.10:FF:000080">
    <property type="entry name" value="N-acetylgalactosamine 6-sulfatase (GALNS)"/>
    <property type="match status" value="1"/>
</dbReference>
<comment type="similarity">
    <text evidence="1">Belongs to the sulfatase family.</text>
</comment>
<evidence type="ECO:0000313" key="5">
    <source>
        <dbReference type="Proteomes" id="UP000634206"/>
    </source>
</evidence>
<comment type="caution">
    <text evidence="4">The sequence shown here is derived from an EMBL/GenBank/DDBJ whole genome shotgun (WGS) entry which is preliminary data.</text>
</comment>
<reference evidence="4" key="1">
    <citation type="submission" date="2021-01" db="EMBL/GenBank/DDBJ databases">
        <title>Modified the classification status of verrucomicrobia.</title>
        <authorList>
            <person name="Feng X."/>
        </authorList>
    </citation>
    <scope>NUCLEOTIDE SEQUENCE</scope>
    <source>
        <strain evidence="4">5K15</strain>
    </source>
</reference>
<dbReference type="Proteomes" id="UP000634206">
    <property type="component" value="Unassembled WGS sequence"/>
</dbReference>
<dbReference type="Gene3D" id="3.40.720.10">
    <property type="entry name" value="Alkaline Phosphatase, subunit A"/>
    <property type="match status" value="1"/>
</dbReference>
<dbReference type="PANTHER" id="PTHR42693:SF53">
    <property type="entry name" value="ENDO-4-O-SULFATASE"/>
    <property type="match status" value="1"/>
</dbReference>
<keyword evidence="5" id="KW-1185">Reference proteome</keyword>
<dbReference type="EMBL" id="JAENIG010000008">
    <property type="protein sequence ID" value="MBK1855884.1"/>
    <property type="molecule type" value="Genomic_DNA"/>
</dbReference>
<dbReference type="PANTHER" id="PTHR42693">
    <property type="entry name" value="ARYLSULFATASE FAMILY MEMBER"/>
    <property type="match status" value="1"/>
</dbReference>
<dbReference type="InterPro" id="IPR050738">
    <property type="entry name" value="Sulfatase"/>
</dbReference>
<dbReference type="InterPro" id="IPR017850">
    <property type="entry name" value="Alkaline_phosphatase_core_sf"/>
</dbReference>
<gene>
    <name evidence="4" type="ORF">JIN83_13000</name>
</gene>
<accession>A0AAE2VEI7</accession>
<dbReference type="RefSeq" id="WP_309490498.1">
    <property type="nucleotide sequence ID" value="NZ_JAENIG010000008.1"/>
</dbReference>
<dbReference type="AlphaFoldDB" id="A0AAE2VEI7"/>
<proteinExistence type="inferred from homology"/>
<sequence>MAKSMREKFVLRCLWGSKHACRPVKQVGALGAKTLLVCTALITFGAGITEAKTPNVIMIMSDDQGWGDVGFNGNKDVKTPNLDDMAASGAKFDRFYAASPLCSPTRGSCLTGRYPFRFGILAAHTGGMRVGEVTIAEALKKKGYATGFFGKWHIGWVKPEEVSSRGYYSPPSHHGYDEYFATTSAVPTWDPGVTPEGWTKWGATEGEAWKGGFPYVQNGKEVKENISGDDSRVIMDRVIPFIEANQDEAFFATIWFHTPHEPVVAGVAYKKMYSQHGKTKQNYYGCITAMDDQIGRLRKRLRELGLEKDTIIFFCSDNGPADTMTKKGVASAGPFKGHKHQMYEGGVLVPACVEWPGKIRPNSQTSVRCATIDFFPTIAELAGFSFPSKDKRPIDGIDLMPVIEGKVKQREKDLFFGYRRLVKGIDGKSIIHGDFKLMKEAKANGRVRLYDLSKDPYEKNDLAKKMPEKVKELGKRLIEIEKSCQLSRDGADYKY</sequence>
<protein>
    <submittedName>
        <fullName evidence="4">Sulfatase-like hydrolase/transferase</fullName>
    </submittedName>
</protein>
<dbReference type="InterPro" id="IPR000917">
    <property type="entry name" value="Sulfatase_N"/>
</dbReference>
<keyword evidence="2 4" id="KW-0378">Hydrolase</keyword>
<organism evidence="4 5">
    <name type="scientific">Oceaniferula flava</name>
    <dbReference type="NCBI Taxonomy" id="2800421"/>
    <lineage>
        <taxon>Bacteria</taxon>
        <taxon>Pseudomonadati</taxon>
        <taxon>Verrucomicrobiota</taxon>
        <taxon>Verrucomicrobiia</taxon>
        <taxon>Verrucomicrobiales</taxon>
        <taxon>Verrucomicrobiaceae</taxon>
        <taxon>Oceaniferula</taxon>
    </lineage>
</organism>
<dbReference type="GO" id="GO:0004065">
    <property type="term" value="F:arylsulfatase activity"/>
    <property type="evidence" value="ECO:0007669"/>
    <property type="project" value="TreeGrafter"/>
</dbReference>
<dbReference type="SUPFAM" id="SSF53649">
    <property type="entry name" value="Alkaline phosphatase-like"/>
    <property type="match status" value="1"/>
</dbReference>
<evidence type="ECO:0000313" key="4">
    <source>
        <dbReference type="EMBL" id="MBK1855884.1"/>
    </source>
</evidence>
<evidence type="ECO:0000256" key="1">
    <source>
        <dbReference type="ARBA" id="ARBA00008779"/>
    </source>
</evidence>
<name>A0AAE2VEI7_9BACT</name>
<dbReference type="Pfam" id="PF00884">
    <property type="entry name" value="Sulfatase"/>
    <property type="match status" value="1"/>
</dbReference>